<dbReference type="PROSITE" id="PS00634">
    <property type="entry name" value="RIBOSOMAL_L30"/>
    <property type="match status" value="1"/>
</dbReference>
<evidence type="ECO:0008006" key="9">
    <source>
        <dbReference type="Google" id="ProtNLM"/>
    </source>
</evidence>
<dbReference type="Pfam" id="PF00327">
    <property type="entry name" value="Ribosomal_L30"/>
    <property type="match status" value="1"/>
</dbReference>
<dbReference type="Gene3D" id="3.30.1390.20">
    <property type="entry name" value="Ribosomal protein L30, ferredoxin-like fold domain"/>
    <property type="match status" value="1"/>
</dbReference>
<organism evidence="8">
    <name type="scientific">Chromulina nebulosa</name>
    <dbReference type="NCBI Taxonomy" id="96789"/>
    <lineage>
        <taxon>Eukaryota</taxon>
        <taxon>Sar</taxon>
        <taxon>Stramenopiles</taxon>
        <taxon>Ochrophyta</taxon>
        <taxon>Chrysophyceae</taxon>
        <taxon>Chromulinales</taxon>
        <taxon>Chromulinaceae</taxon>
        <taxon>Chromulina</taxon>
    </lineage>
</organism>
<dbReference type="GO" id="GO:0022625">
    <property type="term" value="C:cytosolic large ribosomal subunit"/>
    <property type="evidence" value="ECO:0007669"/>
    <property type="project" value="TreeGrafter"/>
</dbReference>
<evidence type="ECO:0000259" key="6">
    <source>
        <dbReference type="Pfam" id="PF00327"/>
    </source>
</evidence>
<evidence type="ECO:0000256" key="5">
    <source>
        <dbReference type="SAM" id="Coils"/>
    </source>
</evidence>
<dbReference type="InterPro" id="IPR039699">
    <property type="entry name" value="Ribosomal_uL30"/>
</dbReference>
<accession>A0A7S0STL9</accession>
<dbReference type="CDD" id="cd01657">
    <property type="entry name" value="Ribosomal_L7_archeal_euk"/>
    <property type="match status" value="1"/>
</dbReference>
<name>A0A7S0STL9_9STRA</name>
<dbReference type="InterPro" id="IPR036919">
    <property type="entry name" value="Ribo_uL30_ferredoxin-like_sf"/>
</dbReference>
<keyword evidence="3" id="KW-0689">Ribosomal protein</keyword>
<evidence type="ECO:0000256" key="3">
    <source>
        <dbReference type="ARBA" id="ARBA00022980"/>
    </source>
</evidence>
<keyword evidence="5" id="KW-0175">Coiled coil</keyword>
<dbReference type="InterPro" id="IPR012988">
    <property type="entry name" value="Ribosomal_uL30_N_euk"/>
</dbReference>
<sequence length="238" mass="26775">MSTPELKQKKIERDARLAQEAEESAIKSAAEEEQLIKDITARTQTYEEEYIQLERTAIDSRREAKANSQIFVPPEEKVVFVIRIRGINGVSPKVKKILQLFRLRQIHNGVFVKVNSATIKMLRLVEPYIAYGYPNLKSVRALVYKRGFGKLNGQRIPLSSNKVIQAGLGHLGIQAVEDIVHEIYTVGPNFKAVSNFLWPFKLTSPRGGYTGKKLNHFAEGGSCGQQGVKINKLIKKTI</sequence>
<gene>
    <name evidence="8" type="ORF">CNEB1095_LOCUS1065</name>
</gene>
<dbReference type="PANTHER" id="PTHR11524">
    <property type="entry name" value="60S RIBOSOMAL PROTEIN L7"/>
    <property type="match status" value="1"/>
</dbReference>
<comment type="similarity">
    <text evidence="1">Belongs to the universal ribosomal protein uL30 family.</text>
</comment>
<feature type="domain" description="Large ribosomal subunit protein uL30-like ferredoxin-like fold" evidence="6">
    <location>
        <begin position="79"/>
        <end position="129"/>
    </location>
</feature>
<dbReference type="InterPro" id="IPR005998">
    <property type="entry name" value="Ribosomal_uL30_euk"/>
</dbReference>
<evidence type="ECO:0000313" key="8">
    <source>
        <dbReference type="EMBL" id="CAD8714867.1"/>
    </source>
</evidence>
<dbReference type="FunFam" id="3.30.1390.20:FF:000003">
    <property type="entry name" value="60S ribosomal protein L7"/>
    <property type="match status" value="1"/>
</dbReference>
<evidence type="ECO:0000256" key="2">
    <source>
        <dbReference type="ARBA" id="ARBA00022884"/>
    </source>
</evidence>
<dbReference type="NCBIfam" id="TIGR01310">
    <property type="entry name" value="uL30_euk"/>
    <property type="match status" value="1"/>
</dbReference>
<keyword evidence="2" id="KW-0694">RNA-binding</keyword>
<dbReference type="GO" id="GO:0003723">
    <property type="term" value="F:RNA binding"/>
    <property type="evidence" value="ECO:0007669"/>
    <property type="project" value="UniProtKB-KW"/>
</dbReference>
<evidence type="ECO:0000259" key="7">
    <source>
        <dbReference type="Pfam" id="PF08079"/>
    </source>
</evidence>
<dbReference type="AlphaFoldDB" id="A0A7S0STL9"/>
<keyword evidence="4" id="KW-0687">Ribonucleoprotein</keyword>
<feature type="coiled-coil region" evidence="5">
    <location>
        <begin position="29"/>
        <end position="56"/>
    </location>
</feature>
<evidence type="ECO:0000256" key="1">
    <source>
        <dbReference type="ARBA" id="ARBA00007594"/>
    </source>
</evidence>
<dbReference type="InterPro" id="IPR016082">
    <property type="entry name" value="Ribosomal_uL30_ferredoxin-like"/>
</dbReference>
<dbReference type="InterPro" id="IPR035808">
    <property type="entry name" value="Ribosomal_uL30_euk_arc"/>
</dbReference>
<evidence type="ECO:0000256" key="4">
    <source>
        <dbReference type="ARBA" id="ARBA00023274"/>
    </source>
</evidence>
<protein>
    <recommendedName>
        <fullName evidence="9">60S ribosomal protein L7</fullName>
    </recommendedName>
</protein>
<dbReference type="SUPFAM" id="SSF55129">
    <property type="entry name" value="Ribosomal protein L30p/L7e"/>
    <property type="match status" value="1"/>
</dbReference>
<dbReference type="PANTHER" id="PTHR11524:SF16">
    <property type="entry name" value="LARGE RIBOSOMAL SUBUNIT PROTEIN UL30"/>
    <property type="match status" value="1"/>
</dbReference>
<proteinExistence type="inferred from homology"/>
<dbReference type="EMBL" id="HBFD01001634">
    <property type="protein sequence ID" value="CAD8714867.1"/>
    <property type="molecule type" value="Transcribed_RNA"/>
</dbReference>
<dbReference type="Pfam" id="PF08079">
    <property type="entry name" value="Ribosomal_L30_N"/>
    <property type="match status" value="1"/>
</dbReference>
<dbReference type="InterPro" id="IPR018038">
    <property type="entry name" value="Ribosomal_uL30_CS"/>
</dbReference>
<reference evidence="8" key="1">
    <citation type="submission" date="2021-01" db="EMBL/GenBank/DDBJ databases">
        <authorList>
            <person name="Corre E."/>
            <person name="Pelletier E."/>
            <person name="Niang G."/>
            <person name="Scheremetjew M."/>
            <person name="Finn R."/>
            <person name="Kale V."/>
            <person name="Holt S."/>
            <person name="Cochrane G."/>
            <person name="Meng A."/>
            <person name="Brown T."/>
            <person name="Cohen L."/>
        </authorList>
    </citation>
    <scope>NUCLEOTIDE SEQUENCE</scope>
    <source>
        <strain evidence="8">UTEXLB2642</strain>
    </source>
</reference>
<dbReference type="GO" id="GO:0000463">
    <property type="term" value="P:maturation of LSU-rRNA from tricistronic rRNA transcript (SSU-rRNA, 5.8S rRNA, LSU-rRNA)"/>
    <property type="evidence" value="ECO:0007669"/>
    <property type="project" value="TreeGrafter"/>
</dbReference>
<feature type="domain" description="Large ribosomal subunit protein uL30 N-terminal eukaryotes" evidence="7">
    <location>
        <begin position="4"/>
        <end position="74"/>
    </location>
</feature>
<dbReference type="GO" id="GO:0003735">
    <property type="term" value="F:structural constituent of ribosome"/>
    <property type="evidence" value="ECO:0007669"/>
    <property type="project" value="TreeGrafter"/>
</dbReference>